<dbReference type="Gene3D" id="1.10.287.130">
    <property type="match status" value="1"/>
</dbReference>
<evidence type="ECO:0000256" key="3">
    <source>
        <dbReference type="ARBA" id="ARBA00012438"/>
    </source>
</evidence>
<dbReference type="PANTHER" id="PTHR45528:SF1">
    <property type="entry name" value="SENSOR HISTIDINE KINASE CPXA"/>
    <property type="match status" value="1"/>
</dbReference>
<dbReference type="EMBL" id="ACZL01000023">
    <property type="protein sequence ID" value="EHI55382.1"/>
    <property type="molecule type" value="Genomic_DNA"/>
</dbReference>
<dbReference type="InterPro" id="IPR036890">
    <property type="entry name" value="HATPase_C_sf"/>
</dbReference>
<dbReference type="SMART" id="SM00304">
    <property type="entry name" value="HAMP"/>
    <property type="match status" value="1"/>
</dbReference>
<dbReference type="InterPro" id="IPR003660">
    <property type="entry name" value="HAMP_dom"/>
</dbReference>
<evidence type="ECO:0000256" key="13">
    <source>
        <dbReference type="ARBA" id="ARBA00023136"/>
    </source>
</evidence>
<dbReference type="Gene3D" id="6.10.340.10">
    <property type="match status" value="1"/>
</dbReference>
<dbReference type="PROSITE" id="PS50885">
    <property type="entry name" value="HAMP"/>
    <property type="match status" value="1"/>
</dbReference>
<keyword evidence="5" id="KW-0597">Phosphoprotein</keyword>
<keyword evidence="4" id="KW-1003">Cell membrane</keyword>
<evidence type="ECO:0000256" key="6">
    <source>
        <dbReference type="ARBA" id="ARBA00022679"/>
    </source>
</evidence>
<dbReference type="SMART" id="SM00387">
    <property type="entry name" value="HATPase_c"/>
    <property type="match status" value="1"/>
</dbReference>
<evidence type="ECO:0000256" key="5">
    <source>
        <dbReference type="ARBA" id="ARBA00022553"/>
    </source>
</evidence>
<keyword evidence="12" id="KW-0902">Two-component regulatory system</keyword>
<dbReference type="CDD" id="cd00075">
    <property type="entry name" value="HATPase"/>
    <property type="match status" value="1"/>
</dbReference>
<dbReference type="Gene3D" id="3.30.565.10">
    <property type="entry name" value="Histidine kinase-like ATPase, C-terminal domain"/>
    <property type="match status" value="1"/>
</dbReference>
<evidence type="ECO:0000259" key="15">
    <source>
        <dbReference type="PROSITE" id="PS50109"/>
    </source>
</evidence>
<comment type="subcellular location">
    <subcellularLocation>
        <location evidence="2">Cell membrane</location>
        <topology evidence="2">Multi-pass membrane protein</topology>
    </subcellularLocation>
</comment>
<dbReference type="InterPro" id="IPR050398">
    <property type="entry name" value="HssS/ArlS-like"/>
</dbReference>
<feature type="domain" description="HAMP" evidence="16">
    <location>
        <begin position="121"/>
        <end position="174"/>
    </location>
</feature>
<feature type="transmembrane region" description="Helical" evidence="14">
    <location>
        <begin position="96"/>
        <end position="119"/>
    </location>
</feature>
<dbReference type="PROSITE" id="PS50109">
    <property type="entry name" value="HIS_KIN"/>
    <property type="match status" value="1"/>
</dbReference>
<dbReference type="PRINTS" id="PR00344">
    <property type="entry name" value="BCTRLSENSOR"/>
</dbReference>
<dbReference type="RefSeq" id="WP_005541203.1">
    <property type="nucleotide sequence ID" value="NZ_JH378833.1"/>
</dbReference>
<dbReference type="GO" id="GO:0005524">
    <property type="term" value="F:ATP binding"/>
    <property type="evidence" value="ECO:0007669"/>
    <property type="project" value="UniProtKB-KW"/>
</dbReference>
<accession>G5GIX8</accession>
<evidence type="ECO:0000313" key="18">
    <source>
        <dbReference type="Proteomes" id="UP000003011"/>
    </source>
</evidence>
<dbReference type="Pfam" id="PF02518">
    <property type="entry name" value="HATPase_c"/>
    <property type="match status" value="1"/>
</dbReference>
<dbReference type="SUPFAM" id="SSF47384">
    <property type="entry name" value="Homodimeric domain of signal transducing histidine kinase"/>
    <property type="match status" value="1"/>
</dbReference>
<feature type="domain" description="Histidine kinase" evidence="15">
    <location>
        <begin position="182"/>
        <end position="392"/>
    </location>
</feature>
<keyword evidence="8" id="KW-0547">Nucleotide-binding</keyword>
<gene>
    <name evidence="17" type="ORF">HMPREF9333_01518</name>
</gene>
<evidence type="ECO:0000256" key="9">
    <source>
        <dbReference type="ARBA" id="ARBA00022777"/>
    </source>
</evidence>
<evidence type="ECO:0000256" key="1">
    <source>
        <dbReference type="ARBA" id="ARBA00000085"/>
    </source>
</evidence>
<dbReference type="SMART" id="SM00388">
    <property type="entry name" value="HisKA"/>
    <property type="match status" value="1"/>
</dbReference>
<dbReference type="Pfam" id="PF00672">
    <property type="entry name" value="HAMP"/>
    <property type="match status" value="1"/>
</dbReference>
<dbReference type="InterPro" id="IPR004358">
    <property type="entry name" value="Sig_transdc_His_kin-like_C"/>
</dbReference>
<feature type="transmembrane region" description="Helical" evidence="14">
    <location>
        <begin position="33"/>
        <end position="53"/>
    </location>
</feature>
<dbReference type="SUPFAM" id="SSF55874">
    <property type="entry name" value="ATPase domain of HSP90 chaperone/DNA topoisomerase II/histidine kinase"/>
    <property type="match status" value="1"/>
</dbReference>
<proteinExistence type="predicted"/>
<comment type="catalytic activity">
    <reaction evidence="1">
        <text>ATP + protein L-histidine = ADP + protein N-phospho-L-histidine.</text>
        <dbReference type="EC" id="2.7.13.3"/>
    </reaction>
</comment>
<evidence type="ECO:0000256" key="4">
    <source>
        <dbReference type="ARBA" id="ARBA00022475"/>
    </source>
</evidence>
<evidence type="ECO:0000259" key="16">
    <source>
        <dbReference type="PROSITE" id="PS50885"/>
    </source>
</evidence>
<evidence type="ECO:0000256" key="14">
    <source>
        <dbReference type="SAM" id="Phobius"/>
    </source>
</evidence>
<dbReference type="InterPro" id="IPR003594">
    <property type="entry name" value="HATPase_dom"/>
</dbReference>
<keyword evidence="13 14" id="KW-0472">Membrane</keyword>
<evidence type="ECO:0000256" key="8">
    <source>
        <dbReference type="ARBA" id="ARBA00022741"/>
    </source>
</evidence>
<dbReference type="FunFam" id="3.30.565.10:FF:000006">
    <property type="entry name" value="Sensor histidine kinase WalK"/>
    <property type="match status" value="1"/>
</dbReference>
<dbReference type="Pfam" id="PF00512">
    <property type="entry name" value="HisKA"/>
    <property type="match status" value="1"/>
</dbReference>
<evidence type="ECO:0000256" key="7">
    <source>
        <dbReference type="ARBA" id="ARBA00022692"/>
    </source>
</evidence>
<dbReference type="CDD" id="cd06225">
    <property type="entry name" value="HAMP"/>
    <property type="match status" value="1"/>
</dbReference>
<evidence type="ECO:0000313" key="17">
    <source>
        <dbReference type="EMBL" id="EHI55382.1"/>
    </source>
</evidence>
<dbReference type="Proteomes" id="UP000003011">
    <property type="component" value="Unassembled WGS sequence"/>
</dbReference>
<keyword evidence="6" id="KW-0808">Transferase</keyword>
<dbReference type="InterPro" id="IPR005467">
    <property type="entry name" value="His_kinase_dom"/>
</dbReference>
<dbReference type="InterPro" id="IPR003661">
    <property type="entry name" value="HisK_dim/P_dom"/>
</dbReference>
<keyword evidence="11 14" id="KW-1133">Transmembrane helix</keyword>
<protein>
    <recommendedName>
        <fullName evidence="3">histidine kinase</fullName>
        <ecNumber evidence="3">2.7.13.3</ecNumber>
    </recommendedName>
</protein>
<dbReference type="CDD" id="cd00082">
    <property type="entry name" value="HisKA"/>
    <property type="match status" value="1"/>
</dbReference>
<dbReference type="GO" id="GO:0005886">
    <property type="term" value="C:plasma membrane"/>
    <property type="evidence" value="ECO:0007669"/>
    <property type="project" value="UniProtKB-SubCell"/>
</dbReference>
<evidence type="ECO:0000256" key="2">
    <source>
        <dbReference type="ARBA" id="ARBA00004651"/>
    </source>
</evidence>
<keyword evidence="10" id="KW-0067">ATP-binding</keyword>
<dbReference type="STRING" id="679200.HMPREF9333_01518"/>
<dbReference type="SUPFAM" id="SSF158472">
    <property type="entry name" value="HAMP domain-like"/>
    <property type="match status" value="1"/>
</dbReference>
<dbReference type="GO" id="GO:0000155">
    <property type="term" value="F:phosphorelay sensor kinase activity"/>
    <property type="evidence" value="ECO:0007669"/>
    <property type="project" value="InterPro"/>
</dbReference>
<dbReference type="PANTHER" id="PTHR45528">
    <property type="entry name" value="SENSOR HISTIDINE KINASE CPXA"/>
    <property type="match status" value="1"/>
</dbReference>
<comment type="caution">
    <text evidence="17">The sequence shown here is derived from an EMBL/GenBank/DDBJ whole genome shotgun (WGS) entry which is preliminary data.</text>
</comment>
<organism evidence="17 18">
    <name type="scientific">Johnsonella ignava ATCC 51276</name>
    <dbReference type="NCBI Taxonomy" id="679200"/>
    <lineage>
        <taxon>Bacteria</taxon>
        <taxon>Bacillati</taxon>
        <taxon>Bacillota</taxon>
        <taxon>Clostridia</taxon>
        <taxon>Lachnospirales</taxon>
        <taxon>Lachnospiraceae</taxon>
        <taxon>Johnsonella</taxon>
    </lineage>
</organism>
<name>G5GIX8_9FIRM</name>
<dbReference type="eggNOG" id="COG2205">
    <property type="taxonomic scope" value="Bacteria"/>
</dbReference>
<dbReference type="PATRIC" id="fig|679200.3.peg.1606"/>
<dbReference type="InterPro" id="IPR036097">
    <property type="entry name" value="HisK_dim/P_sf"/>
</dbReference>
<sequence length="392" mass="44599">MDTDKLNKNNGRRKLCSGILDKLWNRFSIRTKITFLTASVFIFISVISLVFTIQNVETIFIIDESAYSEITQGEGDSEHIPVDLDLQRALKKGQDMFRLTSTLMMAFLVIAGTLLIWWVSGKALKPLQKLSRIIKHLDINQLDQQIQVVESLDEVGDLQTAFNYMLVNIKESYEKQRRFSRNAAHELKTPVAAIRANLEVLNMDENPSYEDYRSFTDIVGRQTEAMASIVQGLRLLSSGENLNITKFNLYENIQMIILNLDNEIKNKNIKIHIKCADKNLHINADNVLMKQAIFNIIHNAIRYSDENGDIDISINTDSVIVKDYGSGISKENLEKIFEPFYCVDSSRSKKLGGSGLGLAITKEILAEHGFNIKVKSEEGHFTEFEIYFKQSS</sequence>
<dbReference type="AlphaFoldDB" id="G5GIX8"/>
<keyword evidence="18" id="KW-1185">Reference proteome</keyword>
<reference evidence="17 18" key="1">
    <citation type="submission" date="2011-08" db="EMBL/GenBank/DDBJ databases">
        <title>The Genome Sequence of Johnsonella ignava ATCC 51276.</title>
        <authorList>
            <consortium name="The Broad Institute Genome Sequencing Platform"/>
            <person name="Earl A."/>
            <person name="Ward D."/>
            <person name="Feldgarden M."/>
            <person name="Gevers D."/>
            <person name="Izard J."/>
            <person name="Blanton J.M."/>
            <person name="Baranova O.V."/>
            <person name="Dewhirst F.E."/>
            <person name="Young S.K."/>
            <person name="Zeng Q."/>
            <person name="Gargeya S."/>
            <person name="Fitzgerald M."/>
            <person name="Haas B."/>
            <person name="Abouelleil A."/>
            <person name="Alvarado L."/>
            <person name="Arachchi H.M."/>
            <person name="Berlin A."/>
            <person name="Brown A."/>
            <person name="Chapman S.B."/>
            <person name="Chen Z."/>
            <person name="Dunbar C."/>
            <person name="Freedman E."/>
            <person name="Gearin G."/>
            <person name="Gellesch M."/>
            <person name="Goldberg J."/>
            <person name="Griggs A."/>
            <person name="Gujja S."/>
            <person name="Heiman D."/>
            <person name="Howarth C."/>
            <person name="Larson L."/>
            <person name="Lui A."/>
            <person name="MacDonald P.J.P."/>
            <person name="Montmayeur A."/>
            <person name="Murphy C."/>
            <person name="Neiman D."/>
            <person name="Pearson M."/>
            <person name="Priest M."/>
            <person name="Roberts A."/>
            <person name="Saif S."/>
            <person name="Shea T."/>
            <person name="Shenoy N."/>
            <person name="Sisk P."/>
            <person name="Stolte C."/>
            <person name="Sykes S."/>
            <person name="Wortman J."/>
            <person name="Nusbaum C."/>
            <person name="Birren B."/>
        </authorList>
    </citation>
    <scope>NUCLEOTIDE SEQUENCE [LARGE SCALE GENOMIC DNA]</scope>
    <source>
        <strain evidence="17 18">ATCC 51276</strain>
    </source>
</reference>
<evidence type="ECO:0000256" key="12">
    <source>
        <dbReference type="ARBA" id="ARBA00023012"/>
    </source>
</evidence>
<keyword evidence="7 14" id="KW-0812">Transmembrane</keyword>
<keyword evidence="9" id="KW-0418">Kinase</keyword>
<dbReference type="HOGENOM" id="CLU_000445_89_3_9"/>
<evidence type="ECO:0000256" key="11">
    <source>
        <dbReference type="ARBA" id="ARBA00022989"/>
    </source>
</evidence>
<dbReference type="EC" id="2.7.13.3" evidence="3"/>
<evidence type="ECO:0000256" key="10">
    <source>
        <dbReference type="ARBA" id="ARBA00022840"/>
    </source>
</evidence>